<dbReference type="PROSITE" id="PS51257">
    <property type="entry name" value="PROKAR_LIPOPROTEIN"/>
    <property type="match status" value="1"/>
</dbReference>
<evidence type="ECO:0000313" key="7">
    <source>
        <dbReference type="EMBL" id="CAG2064649.1"/>
    </source>
</evidence>
<dbReference type="PANTHER" id="PTHR10283:SF82">
    <property type="entry name" value="SOLUTE CARRIER FAMILY 13 MEMBER 2"/>
    <property type="match status" value="1"/>
</dbReference>
<gene>
    <name evidence="7" type="ORF">TPAB3V08_LOCUS11594</name>
</gene>
<sequence length="170" mass="18918">MWTNAKNEEVSKEETMPVCKNVLTPTLFYGCEACVFQEKHKSKEAKCGFVVIMMSVYWMTEAIPLPVTSLLPVVLFPLLGVLGTEEVCIQYLKETNMMFIGGLIVAIAVENCNLHKRIALSIILLTGTSPMRLMFGFMITTMVLSMWISNTATTAMMVPIVQAVLDELKA</sequence>
<comment type="similarity">
    <text evidence="2">Belongs to the SLC13A/DASS transporter (TC 2.A.47) family. NADC subfamily.</text>
</comment>
<dbReference type="PANTHER" id="PTHR10283">
    <property type="entry name" value="SOLUTE CARRIER FAMILY 13 MEMBER"/>
    <property type="match status" value="1"/>
</dbReference>
<keyword evidence="5 6" id="KW-0472">Membrane</keyword>
<proteinExistence type="inferred from homology"/>
<feature type="transmembrane region" description="Helical" evidence="6">
    <location>
        <begin position="49"/>
        <end position="76"/>
    </location>
</feature>
<accession>A0ABN7PC43</accession>
<comment type="caution">
    <text evidence="7">The sequence shown here is derived from an EMBL/GenBank/DDBJ whole genome shotgun (WGS) entry which is preliminary data.</text>
</comment>
<evidence type="ECO:0000256" key="3">
    <source>
        <dbReference type="ARBA" id="ARBA00022692"/>
    </source>
</evidence>
<organism evidence="7 8">
    <name type="scientific">Timema podura</name>
    <name type="common">Walking stick</name>
    <dbReference type="NCBI Taxonomy" id="61482"/>
    <lineage>
        <taxon>Eukaryota</taxon>
        <taxon>Metazoa</taxon>
        <taxon>Ecdysozoa</taxon>
        <taxon>Arthropoda</taxon>
        <taxon>Hexapoda</taxon>
        <taxon>Insecta</taxon>
        <taxon>Pterygota</taxon>
        <taxon>Neoptera</taxon>
        <taxon>Polyneoptera</taxon>
        <taxon>Phasmatodea</taxon>
        <taxon>Timematodea</taxon>
        <taxon>Timematoidea</taxon>
        <taxon>Timematidae</taxon>
        <taxon>Timema</taxon>
    </lineage>
</organism>
<evidence type="ECO:0000256" key="5">
    <source>
        <dbReference type="ARBA" id="ARBA00023136"/>
    </source>
</evidence>
<evidence type="ECO:0000256" key="2">
    <source>
        <dbReference type="ARBA" id="ARBA00006772"/>
    </source>
</evidence>
<dbReference type="Proteomes" id="UP001153148">
    <property type="component" value="Unassembled WGS sequence"/>
</dbReference>
<evidence type="ECO:0000256" key="6">
    <source>
        <dbReference type="SAM" id="Phobius"/>
    </source>
</evidence>
<dbReference type="Pfam" id="PF00939">
    <property type="entry name" value="Na_sulph_symp"/>
    <property type="match status" value="1"/>
</dbReference>
<evidence type="ECO:0000256" key="1">
    <source>
        <dbReference type="ARBA" id="ARBA00004141"/>
    </source>
</evidence>
<keyword evidence="8" id="KW-1185">Reference proteome</keyword>
<dbReference type="EMBL" id="CAJPIN010035897">
    <property type="protein sequence ID" value="CAG2064649.1"/>
    <property type="molecule type" value="Genomic_DNA"/>
</dbReference>
<protein>
    <recommendedName>
        <fullName evidence="9">Solute carrier family 13 member 2</fullName>
    </recommendedName>
</protein>
<dbReference type="InterPro" id="IPR001898">
    <property type="entry name" value="SLC13A/DASS"/>
</dbReference>
<evidence type="ECO:0000313" key="8">
    <source>
        <dbReference type="Proteomes" id="UP001153148"/>
    </source>
</evidence>
<feature type="non-terminal residue" evidence="7">
    <location>
        <position position="170"/>
    </location>
</feature>
<evidence type="ECO:0008006" key="9">
    <source>
        <dbReference type="Google" id="ProtNLM"/>
    </source>
</evidence>
<evidence type="ECO:0000256" key="4">
    <source>
        <dbReference type="ARBA" id="ARBA00022989"/>
    </source>
</evidence>
<comment type="subcellular location">
    <subcellularLocation>
        <location evidence="1">Membrane</location>
        <topology evidence="1">Multi-pass membrane protein</topology>
    </subcellularLocation>
</comment>
<feature type="transmembrane region" description="Helical" evidence="6">
    <location>
        <begin position="96"/>
        <end position="114"/>
    </location>
</feature>
<reference evidence="7" key="1">
    <citation type="submission" date="2021-03" db="EMBL/GenBank/DDBJ databases">
        <authorList>
            <person name="Tran Van P."/>
        </authorList>
    </citation>
    <scope>NUCLEOTIDE SEQUENCE</scope>
</reference>
<keyword evidence="3 6" id="KW-0812">Transmembrane</keyword>
<name>A0ABN7PC43_TIMPD</name>
<feature type="transmembrane region" description="Helical" evidence="6">
    <location>
        <begin position="135"/>
        <end position="161"/>
    </location>
</feature>
<keyword evidence="4 6" id="KW-1133">Transmembrane helix</keyword>